<dbReference type="RefSeq" id="WP_161002678.1">
    <property type="nucleotide sequence ID" value="NZ_WEZQ01000001.1"/>
</dbReference>
<organism evidence="2 3">
    <name type="scientific">Furfurilactobacillus milii</name>
    <dbReference type="NCBI Taxonomy" id="2888272"/>
    <lineage>
        <taxon>Bacteria</taxon>
        <taxon>Bacillati</taxon>
        <taxon>Bacillota</taxon>
        <taxon>Bacilli</taxon>
        <taxon>Lactobacillales</taxon>
        <taxon>Lactobacillaceae</taxon>
        <taxon>Furfurilactobacillus</taxon>
    </lineage>
</organism>
<accession>A0A6N9I0W9</accession>
<evidence type="ECO:0000313" key="2">
    <source>
        <dbReference type="EMBL" id="MYV16066.1"/>
    </source>
</evidence>
<name>A0A6N9I0W9_9LACO</name>
<feature type="region of interest" description="Disordered" evidence="1">
    <location>
        <begin position="115"/>
        <end position="142"/>
    </location>
</feature>
<protein>
    <submittedName>
        <fullName evidence="2">Uncharacterized protein</fullName>
    </submittedName>
</protein>
<dbReference type="EMBL" id="WEZQ01000001">
    <property type="protein sequence ID" value="MYV16066.1"/>
    <property type="molecule type" value="Genomic_DNA"/>
</dbReference>
<sequence length="313" mass="35765">METNYAVLSIGKRKGDTVSIKDAVDIVLQGYDAHNFVCGRDRQDRTGKCQLALTLCAVGSTHCHAYFRQSHANDEHTCNIKSDSHSDETTDKNAAIQYESGQAVLDFPVDGHDNDIKVQKKTNSTEKKSTPRTKTSGASGKRRTVITHTPISVLESIVANRYTRQPLKNSDKQIYLDELFYPIEKIKSDVHIKYPFLKVVWFGTAVLNAYDERDEANNPYVLYRIVFPYQSIDGKPISIFFNEIQIETLLPDYKNLISKFVKNGHSITHLLRVYTTEETTTSNDGHYENIIVDPQQEWKTLKEHILILDYLHH</sequence>
<gene>
    <name evidence="2" type="ORF">GB993_00790</name>
</gene>
<reference evidence="2 3" key="1">
    <citation type="journal article" date="2019" name="Appl. Environ. Microbiol.">
        <title>Genetic determinants of hydroxycinnamic acid metabolism in heterofermentative lactobacilli.</title>
        <authorList>
            <person name="Gaur G."/>
            <person name="Oh J.H."/>
            <person name="Filannino P."/>
            <person name="Gobbetti M."/>
            <person name="van Pijkeren J.P."/>
            <person name="Ganzle M.G."/>
        </authorList>
    </citation>
    <scope>NUCLEOTIDE SEQUENCE [LARGE SCALE GENOMIC DNA]</scope>
    <source>
        <strain evidence="2 3">C5</strain>
    </source>
</reference>
<comment type="caution">
    <text evidence="2">The sequence shown here is derived from an EMBL/GenBank/DDBJ whole genome shotgun (WGS) entry which is preliminary data.</text>
</comment>
<evidence type="ECO:0000313" key="3">
    <source>
        <dbReference type="Proteomes" id="UP000449209"/>
    </source>
</evidence>
<dbReference type="OrthoDB" id="2291787at2"/>
<proteinExistence type="predicted"/>
<feature type="compositionally biased region" description="Basic and acidic residues" evidence="1">
    <location>
        <begin position="115"/>
        <end position="129"/>
    </location>
</feature>
<evidence type="ECO:0000256" key="1">
    <source>
        <dbReference type="SAM" id="MobiDB-lite"/>
    </source>
</evidence>
<dbReference type="AlphaFoldDB" id="A0A6N9I0W9"/>
<dbReference type="Proteomes" id="UP000449209">
    <property type="component" value="Unassembled WGS sequence"/>
</dbReference>